<dbReference type="EMBL" id="ML978125">
    <property type="protein sequence ID" value="KAF2099459.1"/>
    <property type="molecule type" value="Genomic_DNA"/>
</dbReference>
<dbReference type="SUPFAM" id="SSF51735">
    <property type="entry name" value="NAD(P)-binding Rossmann-fold domains"/>
    <property type="match status" value="1"/>
</dbReference>
<accession>A0A9P4MB76</accession>
<protein>
    <recommendedName>
        <fullName evidence="3">D-isomer specific 2-hydroxyacid dehydrogenase NAD-binding domain-containing protein</fullName>
    </recommendedName>
</protein>
<evidence type="ECO:0000313" key="4">
    <source>
        <dbReference type="EMBL" id="KAF2099459.1"/>
    </source>
</evidence>
<dbReference type="InterPro" id="IPR036291">
    <property type="entry name" value="NAD(P)-bd_dom_sf"/>
</dbReference>
<keyword evidence="1" id="KW-0560">Oxidoreductase</keyword>
<sequence>MAEASNKEHLLMVSPVPLGPPVMGMFAKRFPDMKVDVYVPEGRSPIPPEKYKDATIVATYGDYIPKPSDAPHLELLHLFSAGSDQMKDHAVYTESEIPITCTSGVHGPQISELVFMTALTLNHGFGEHYDNQKKKLWPDRHFSEQPFRTRDLCGQRLGILGYGSIGRQVARVGKAMGMDVIAYTHSAKDTPEKRKDQGYWVPGTGDPDGSFPSAWYHGADKASLHEFLKQDIDFLVISVPLTNDTNALLGAEEFDILSRKQALISNIARGSVIDQPALADALKAGKLRGACLDVTEPEPLPADDPLWDAPNLVVTPHVAGNSTNYIRRAFELFMAIVERKMKGERMYNVVDRKRGY</sequence>
<dbReference type="InterPro" id="IPR006140">
    <property type="entry name" value="D-isomer_DH_NAD-bd"/>
</dbReference>
<dbReference type="Proteomes" id="UP000799772">
    <property type="component" value="Unassembled WGS sequence"/>
</dbReference>
<reference evidence="4" key="1">
    <citation type="journal article" date="2020" name="Stud. Mycol.">
        <title>101 Dothideomycetes genomes: a test case for predicting lifestyles and emergence of pathogens.</title>
        <authorList>
            <person name="Haridas S."/>
            <person name="Albert R."/>
            <person name="Binder M."/>
            <person name="Bloem J."/>
            <person name="Labutti K."/>
            <person name="Salamov A."/>
            <person name="Andreopoulos B."/>
            <person name="Baker S."/>
            <person name="Barry K."/>
            <person name="Bills G."/>
            <person name="Bluhm B."/>
            <person name="Cannon C."/>
            <person name="Castanera R."/>
            <person name="Culley D."/>
            <person name="Daum C."/>
            <person name="Ezra D."/>
            <person name="Gonzalez J."/>
            <person name="Henrissat B."/>
            <person name="Kuo A."/>
            <person name="Liang C."/>
            <person name="Lipzen A."/>
            <person name="Lutzoni F."/>
            <person name="Magnuson J."/>
            <person name="Mondo S."/>
            <person name="Nolan M."/>
            <person name="Ohm R."/>
            <person name="Pangilinan J."/>
            <person name="Park H.-J."/>
            <person name="Ramirez L."/>
            <person name="Alfaro M."/>
            <person name="Sun H."/>
            <person name="Tritt A."/>
            <person name="Yoshinaga Y."/>
            <person name="Zwiers L.-H."/>
            <person name="Turgeon B."/>
            <person name="Goodwin S."/>
            <person name="Spatafora J."/>
            <person name="Crous P."/>
            <person name="Grigoriev I."/>
        </authorList>
    </citation>
    <scope>NUCLEOTIDE SEQUENCE</scope>
    <source>
        <strain evidence="4">CBS 133067</strain>
    </source>
</reference>
<gene>
    <name evidence="4" type="ORF">NA57DRAFT_55427</name>
</gene>
<dbReference type="CDD" id="cd12163">
    <property type="entry name" value="2-Hacid_dh_5"/>
    <property type="match status" value="1"/>
</dbReference>
<evidence type="ECO:0000259" key="3">
    <source>
        <dbReference type="Pfam" id="PF02826"/>
    </source>
</evidence>
<proteinExistence type="predicted"/>
<dbReference type="GO" id="GO:0016491">
    <property type="term" value="F:oxidoreductase activity"/>
    <property type="evidence" value="ECO:0007669"/>
    <property type="project" value="UniProtKB-KW"/>
</dbReference>
<evidence type="ECO:0000256" key="2">
    <source>
        <dbReference type="ARBA" id="ARBA00023027"/>
    </source>
</evidence>
<evidence type="ECO:0000313" key="5">
    <source>
        <dbReference type="Proteomes" id="UP000799772"/>
    </source>
</evidence>
<keyword evidence="2" id="KW-0520">NAD</keyword>
<organism evidence="4 5">
    <name type="scientific">Rhizodiscina lignyota</name>
    <dbReference type="NCBI Taxonomy" id="1504668"/>
    <lineage>
        <taxon>Eukaryota</taxon>
        <taxon>Fungi</taxon>
        <taxon>Dikarya</taxon>
        <taxon>Ascomycota</taxon>
        <taxon>Pezizomycotina</taxon>
        <taxon>Dothideomycetes</taxon>
        <taxon>Pleosporomycetidae</taxon>
        <taxon>Aulographales</taxon>
        <taxon>Rhizodiscinaceae</taxon>
        <taxon>Rhizodiscina</taxon>
    </lineage>
</organism>
<dbReference type="OrthoDB" id="298012at2759"/>
<name>A0A9P4MB76_9PEZI</name>
<feature type="domain" description="D-isomer specific 2-hydroxyacid dehydrogenase NAD-binding" evidence="3">
    <location>
        <begin position="116"/>
        <end position="192"/>
    </location>
</feature>
<evidence type="ECO:0000256" key="1">
    <source>
        <dbReference type="ARBA" id="ARBA00023002"/>
    </source>
</evidence>
<dbReference type="Gene3D" id="3.40.50.720">
    <property type="entry name" value="NAD(P)-binding Rossmann-like Domain"/>
    <property type="match status" value="2"/>
</dbReference>
<dbReference type="GO" id="GO:0051287">
    <property type="term" value="F:NAD binding"/>
    <property type="evidence" value="ECO:0007669"/>
    <property type="project" value="InterPro"/>
</dbReference>
<comment type="caution">
    <text evidence="4">The sequence shown here is derived from an EMBL/GenBank/DDBJ whole genome shotgun (WGS) entry which is preliminary data.</text>
</comment>
<dbReference type="Pfam" id="PF02826">
    <property type="entry name" value="2-Hacid_dh_C"/>
    <property type="match status" value="2"/>
</dbReference>
<dbReference type="PANTHER" id="PTHR43333:SF1">
    <property type="entry name" value="D-ISOMER SPECIFIC 2-HYDROXYACID DEHYDROGENASE NAD-BINDING DOMAIN-CONTAINING PROTEIN"/>
    <property type="match status" value="1"/>
</dbReference>
<feature type="domain" description="D-isomer specific 2-hydroxyacid dehydrogenase NAD-binding" evidence="3">
    <location>
        <begin position="217"/>
        <end position="319"/>
    </location>
</feature>
<dbReference type="PROSITE" id="PS00065">
    <property type="entry name" value="D_2_HYDROXYACID_DH_1"/>
    <property type="match status" value="1"/>
</dbReference>
<dbReference type="AlphaFoldDB" id="A0A9P4MB76"/>
<dbReference type="PANTHER" id="PTHR43333">
    <property type="entry name" value="2-HACID_DH_C DOMAIN-CONTAINING PROTEIN"/>
    <property type="match status" value="1"/>
</dbReference>
<dbReference type="InterPro" id="IPR029752">
    <property type="entry name" value="D-isomer_DH_CS1"/>
</dbReference>
<keyword evidence="5" id="KW-1185">Reference proteome</keyword>